<dbReference type="EMBL" id="KZ826324">
    <property type="protein sequence ID" value="PYI09954.1"/>
    <property type="molecule type" value="Genomic_DNA"/>
</dbReference>
<feature type="non-terminal residue" evidence="8">
    <location>
        <position position="650"/>
    </location>
</feature>
<dbReference type="InterPro" id="IPR036864">
    <property type="entry name" value="Zn2-C6_fun-type_DNA-bd_sf"/>
</dbReference>
<keyword evidence="1" id="KW-0479">Metal-binding</keyword>
<dbReference type="GO" id="GO:0000978">
    <property type="term" value="F:RNA polymerase II cis-regulatory region sequence-specific DNA binding"/>
    <property type="evidence" value="ECO:0007669"/>
    <property type="project" value="TreeGrafter"/>
</dbReference>
<gene>
    <name evidence="8" type="ORF">BO78DRAFT_276676</name>
</gene>
<evidence type="ECO:0000313" key="9">
    <source>
        <dbReference type="Proteomes" id="UP000248423"/>
    </source>
</evidence>
<evidence type="ECO:0000256" key="4">
    <source>
        <dbReference type="ARBA" id="ARBA00023125"/>
    </source>
</evidence>
<dbReference type="GO" id="GO:0008270">
    <property type="term" value="F:zinc ion binding"/>
    <property type="evidence" value="ECO:0007669"/>
    <property type="project" value="InterPro"/>
</dbReference>
<name>A0A319EYB5_ASPSB</name>
<dbReference type="CDD" id="cd00067">
    <property type="entry name" value="GAL4"/>
    <property type="match status" value="1"/>
</dbReference>
<dbReference type="PROSITE" id="PS50048">
    <property type="entry name" value="ZN2_CY6_FUNGAL_2"/>
    <property type="match status" value="1"/>
</dbReference>
<feature type="domain" description="Zn(2)-C6 fungal-type" evidence="7">
    <location>
        <begin position="8"/>
        <end position="37"/>
    </location>
</feature>
<keyword evidence="4" id="KW-0238">DNA-binding</keyword>
<dbReference type="GO" id="GO:0006351">
    <property type="term" value="P:DNA-templated transcription"/>
    <property type="evidence" value="ECO:0007669"/>
    <property type="project" value="InterPro"/>
</dbReference>
<keyword evidence="9" id="KW-1185">Reference proteome</keyword>
<evidence type="ECO:0000259" key="7">
    <source>
        <dbReference type="PROSITE" id="PS50048"/>
    </source>
</evidence>
<dbReference type="GO" id="GO:0001228">
    <property type="term" value="F:DNA-binding transcription activator activity, RNA polymerase II-specific"/>
    <property type="evidence" value="ECO:0007669"/>
    <property type="project" value="TreeGrafter"/>
</dbReference>
<dbReference type="PANTHER" id="PTHR31944:SF129">
    <property type="entry name" value="ASPYRIDONES CLUSTER REGULATOR APDR-RELATED"/>
    <property type="match status" value="1"/>
</dbReference>
<keyword evidence="2" id="KW-0862">Zinc</keyword>
<evidence type="ECO:0000256" key="1">
    <source>
        <dbReference type="ARBA" id="ARBA00022723"/>
    </source>
</evidence>
<reference evidence="8 9" key="1">
    <citation type="submission" date="2018-02" db="EMBL/GenBank/DDBJ databases">
        <title>The genomes of Aspergillus section Nigri reveals drivers in fungal speciation.</title>
        <authorList>
            <consortium name="DOE Joint Genome Institute"/>
            <person name="Vesth T.C."/>
            <person name="Nybo J."/>
            <person name="Theobald S."/>
            <person name="Brandl J."/>
            <person name="Frisvad J.C."/>
            <person name="Nielsen K.F."/>
            <person name="Lyhne E.K."/>
            <person name="Kogle M.E."/>
            <person name="Kuo A."/>
            <person name="Riley R."/>
            <person name="Clum A."/>
            <person name="Nolan M."/>
            <person name="Lipzen A."/>
            <person name="Salamov A."/>
            <person name="Henrissat B."/>
            <person name="Wiebenga A."/>
            <person name="De vries R.P."/>
            <person name="Grigoriev I.V."/>
            <person name="Mortensen U.H."/>
            <person name="Andersen M.R."/>
            <person name="Baker S.E."/>
        </authorList>
    </citation>
    <scope>NUCLEOTIDE SEQUENCE [LARGE SCALE GENOMIC DNA]</scope>
    <source>
        <strain evidence="8 9">CBS 121057</strain>
    </source>
</reference>
<proteinExistence type="predicted"/>
<protein>
    <recommendedName>
        <fullName evidence="7">Zn(2)-C6 fungal-type domain-containing protein</fullName>
    </recommendedName>
</protein>
<dbReference type="CDD" id="cd12148">
    <property type="entry name" value="fungal_TF_MHR"/>
    <property type="match status" value="1"/>
</dbReference>
<sequence length="650" mass="72866">RRRRPAVACIECRRRKVKCDRTLPCGPCCSAFLLCAYREPGAATDFRTSPTATDQSAAFEENGAHILSVSASPPTAVVHSSLSSGSGSALPLFSSPLMSSLSGDSRMGDPPMGLPGRMVSHAMNFGCGKQYIQSSFEQLEHLKFLLHRPSDHTDIEMLWGQCRHYARIIKSKRSMKYCTHLDPPNMSNNLLPKSTCDRLIRLYLDTFESVFRVLHIPAFMRQYEMYWTNPMGSSRAFPSALALVLGIGACFVSNADDDELQPMAFRWIYGAQFWLMESFESCDIDLSVLQVSALLLLARQTITDPSELVWISGDFPLRIAVVLGLHKEARIHYPDLGPVDIEIRKRLWATILEMSIQSCLDTGMPPSISNDDFDCEPPLNLDDINVSNPSTAAADTADFFTQSTIQRMLMQSMPVRLEIVRYCNALKKSPSQDYQRILKLGMQLDSLCRSQTAQLQSYQMDTSQDTTKPTEFQIRLLNIMTRRFLLALHSPFAVESKADQSFYFSRKVLTENALLCLSSPQTVQAPPPLGSIPGNQQHELLRLKVRGGDIIKHTLYHATAILIIELIAELEENAFPIMQSLSQDLFCHTIEESVGVFRRRIQTGEVSIDAYILLSCTMAQAKVMQAGLPLERQIIETAKESLVLCCERLK</sequence>
<dbReference type="InterPro" id="IPR007219">
    <property type="entry name" value="XnlR_reg_dom"/>
</dbReference>
<evidence type="ECO:0000256" key="5">
    <source>
        <dbReference type="ARBA" id="ARBA00023163"/>
    </source>
</evidence>
<dbReference type="Proteomes" id="UP000248423">
    <property type="component" value="Unassembled WGS sequence"/>
</dbReference>
<dbReference type="PANTHER" id="PTHR31944">
    <property type="entry name" value="HEME-RESPONSIVE ZINC FINGER TRANSCRIPTION FACTOR HAP1"/>
    <property type="match status" value="1"/>
</dbReference>
<dbReference type="Gene3D" id="4.10.240.10">
    <property type="entry name" value="Zn(2)-C6 fungal-type DNA-binding domain"/>
    <property type="match status" value="1"/>
</dbReference>
<keyword evidence="6" id="KW-0539">Nucleus</keyword>
<dbReference type="OrthoDB" id="4500359at2759"/>
<evidence type="ECO:0000256" key="2">
    <source>
        <dbReference type="ARBA" id="ARBA00022833"/>
    </source>
</evidence>
<evidence type="ECO:0000256" key="3">
    <source>
        <dbReference type="ARBA" id="ARBA00023015"/>
    </source>
</evidence>
<keyword evidence="5" id="KW-0804">Transcription</keyword>
<dbReference type="Pfam" id="PF04082">
    <property type="entry name" value="Fungal_trans"/>
    <property type="match status" value="1"/>
</dbReference>
<feature type="non-terminal residue" evidence="8">
    <location>
        <position position="1"/>
    </location>
</feature>
<dbReference type="SMART" id="SM00906">
    <property type="entry name" value="Fungal_trans"/>
    <property type="match status" value="1"/>
</dbReference>
<dbReference type="Pfam" id="PF00172">
    <property type="entry name" value="Zn_clus"/>
    <property type="match status" value="1"/>
</dbReference>
<dbReference type="SUPFAM" id="SSF57701">
    <property type="entry name" value="Zn2/Cys6 DNA-binding domain"/>
    <property type="match status" value="1"/>
</dbReference>
<dbReference type="GO" id="GO:0005634">
    <property type="term" value="C:nucleus"/>
    <property type="evidence" value="ECO:0007669"/>
    <property type="project" value="TreeGrafter"/>
</dbReference>
<accession>A0A319EYB5</accession>
<dbReference type="InterPro" id="IPR051430">
    <property type="entry name" value="Fungal_TF_Env_Response"/>
</dbReference>
<dbReference type="SMART" id="SM00066">
    <property type="entry name" value="GAL4"/>
    <property type="match status" value="1"/>
</dbReference>
<keyword evidence="3" id="KW-0805">Transcription regulation</keyword>
<dbReference type="AlphaFoldDB" id="A0A319EYB5"/>
<dbReference type="PROSITE" id="PS00463">
    <property type="entry name" value="ZN2_CY6_FUNGAL_1"/>
    <property type="match status" value="1"/>
</dbReference>
<dbReference type="VEuPathDB" id="FungiDB:BO78DRAFT_276676"/>
<dbReference type="InterPro" id="IPR001138">
    <property type="entry name" value="Zn2Cys6_DnaBD"/>
</dbReference>
<organism evidence="8 9">
    <name type="scientific">Aspergillus sclerotiicarbonarius (strain CBS 121057 / IBT 28362)</name>
    <dbReference type="NCBI Taxonomy" id="1448318"/>
    <lineage>
        <taxon>Eukaryota</taxon>
        <taxon>Fungi</taxon>
        <taxon>Dikarya</taxon>
        <taxon>Ascomycota</taxon>
        <taxon>Pezizomycotina</taxon>
        <taxon>Eurotiomycetes</taxon>
        <taxon>Eurotiomycetidae</taxon>
        <taxon>Eurotiales</taxon>
        <taxon>Aspergillaceae</taxon>
        <taxon>Aspergillus</taxon>
        <taxon>Aspergillus subgen. Circumdati</taxon>
    </lineage>
</organism>
<evidence type="ECO:0000256" key="6">
    <source>
        <dbReference type="ARBA" id="ARBA00023242"/>
    </source>
</evidence>
<evidence type="ECO:0000313" key="8">
    <source>
        <dbReference type="EMBL" id="PYI09954.1"/>
    </source>
</evidence>